<comment type="caution">
    <text evidence="2">The sequence shown here is derived from an EMBL/GenBank/DDBJ whole genome shotgun (WGS) entry which is preliminary data.</text>
</comment>
<feature type="transmembrane region" description="Helical" evidence="1">
    <location>
        <begin position="7"/>
        <end position="28"/>
    </location>
</feature>
<proteinExistence type="predicted"/>
<evidence type="ECO:0000256" key="1">
    <source>
        <dbReference type="SAM" id="Phobius"/>
    </source>
</evidence>
<feature type="transmembrane region" description="Helical" evidence="1">
    <location>
        <begin position="58"/>
        <end position="77"/>
    </location>
</feature>
<sequence length="188" mass="19786">MSHRTAIGLTLLAVTLTAAIFGFFYAWVCSTMWGLDDADPRVAVSAMRAMNDSVRNGVFAPAFFGTPVALALAAIAARSAGSRRAAALLGVAAAVYLLGGLVLTMTVNVPMNEDLARGELPATYAAADARWDDYSPTWQRFNQLRTALSGVALVLALTGLISLARDDGARPSPGGVGRARRGFVRISR</sequence>
<keyword evidence="3" id="KW-1185">Reference proteome</keyword>
<dbReference type="Pfam" id="PF08592">
    <property type="entry name" value="Anthrone_oxy"/>
    <property type="match status" value="1"/>
</dbReference>
<evidence type="ECO:0000313" key="2">
    <source>
        <dbReference type="EMBL" id="MDF8263025.1"/>
    </source>
</evidence>
<keyword evidence="1" id="KW-0472">Membrane</keyword>
<dbReference type="InterPro" id="IPR013901">
    <property type="entry name" value="Anthrone_oxy"/>
</dbReference>
<name>A0ABT6C2U5_9MICO</name>
<dbReference type="RefSeq" id="WP_277190833.1">
    <property type="nucleotide sequence ID" value="NZ_JAROAV010000008.1"/>
</dbReference>
<feature type="transmembrane region" description="Helical" evidence="1">
    <location>
        <begin position="144"/>
        <end position="164"/>
    </location>
</feature>
<accession>A0ABT6C2U5</accession>
<dbReference type="Proteomes" id="UP001528912">
    <property type="component" value="Unassembled WGS sequence"/>
</dbReference>
<protein>
    <submittedName>
        <fullName evidence="2">DUF1772 domain-containing protein</fullName>
    </submittedName>
</protein>
<evidence type="ECO:0000313" key="3">
    <source>
        <dbReference type="Proteomes" id="UP001528912"/>
    </source>
</evidence>
<keyword evidence="1" id="KW-0812">Transmembrane</keyword>
<dbReference type="EMBL" id="JAROAV010000008">
    <property type="protein sequence ID" value="MDF8263025.1"/>
    <property type="molecule type" value="Genomic_DNA"/>
</dbReference>
<keyword evidence="1" id="KW-1133">Transmembrane helix</keyword>
<feature type="transmembrane region" description="Helical" evidence="1">
    <location>
        <begin position="86"/>
        <end position="107"/>
    </location>
</feature>
<organism evidence="2 3">
    <name type="scientific">Luteipulveratus flavus</name>
    <dbReference type="NCBI Taxonomy" id="3031728"/>
    <lineage>
        <taxon>Bacteria</taxon>
        <taxon>Bacillati</taxon>
        <taxon>Actinomycetota</taxon>
        <taxon>Actinomycetes</taxon>
        <taxon>Micrococcales</taxon>
        <taxon>Dermacoccaceae</taxon>
        <taxon>Luteipulveratus</taxon>
    </lineage>
</organism>
<reference evidence="2 3" key="1">
    <citation type="submission" date="2023-03" db="EMBL/GenBank/DDBJ databases">
        <title>YIM 133296 draft genome.</title>
        <authorList>
            <person name="Xiong L."/>
        </authorList>
    </citation>
    <scope>NUCLEOTIDE SEQUENCE [LARGE SCALE GENOMIC DNA]</scope>
    <source>
        <strain evidence="2 3">YIM 133296</strain>
    </source>
</reference>
<gene>
    <name evidence="2" type="ORF">P4R38_02045</name>
</gene>